<dbReference type="SMART" id="SM00220">
    <property type="entry name" value="S_TKc"/>
    <property type="match status" value="1"/>
</dbReference>
<dbReference type="OMA" id="WPPDADD"/>
<keyword evidence="8" id="KW-0418">Kinase</keyword>
<dbReference type="PROSITE" id="PS50011">
    <property type="entry name" value="PROTEIN_KINASE_DOM"/>
    <property type="match status" value="1"/>
</dbReference>
<dbReference type="GO" id="GO:0004674">
    <property type="term" value="F:protein serine/threonine kinase activity"/>
    <property type="evidence" value="ECO:0007669"/>
    <property type="project" value="UniProtKB-KW"/>
</dbReference>
<dbReference type="InterPro" id="IPR001245">
    <property type="entry name" value="Ser-Thr/Tyr_kinase_cat_dom"/>
</dbReference>
<dbReference type="PROSITE" id="PS00107">
    <property type="entry name" value="PROTEIN_KINASE_ATP"/>
    <property type="match status" value="1"/>
</dbReference>
<dbReference type="KEGG" id="ccp:CHC_T00008638001"/>
<name>R7QMP8_CHOCR</name>
<dbReference type="OrthoDB" id="4062651at2759"/>
<keyword evidence="8" id="KW-0808">Transferase</keyword>
<dbReference type="RefSeq" id="XP_005718666.1">
    <property type="nucleotide sequence ID" value="XM_005718609.1"/>
</dbReference>
<gene>
    <name evidence="8" type="ORF">CHC_T00008638001</name>
</gene>
<keyword evidence="9" id="KW-1185">Reference proteome</keyword>
<dbReference type="InterPro" id="IPR051681">
    <property type="entry name" value="Ser/Thr_Kinases-Pseudokinases"/>
</dbReference>
<dbReference type="InterPro" id="IPR000719">
    <property type="entry name" value="Prot_kinase_dom"/>
</dbReference>
<feature type="binding site" evidence="4">
    <location>
        <position position="50"/>
    </location>
    <ligand>
        <name>ATP</name>
        <dbReference type="ChEBI" id="CHEBI:30616"/>
    </ligand>
</feature>
<dbReference type="PROSITE" id="PS00108">
    <property type="entry name" value="PROTEIN_KINASE_ST"/>
    <property type="match status" value="1"/>
</dbReference>
<dbReference type="PIRSF" id="PIRSF000654">
    <property type="entry name" value="Integrin-linked_kinase"/>
    <property type="match status" value="1"/>
</dbReference>
<dbReference type="GeneID" id="17326421"/>
<evidence type="ECO:0000256" key="4">
    <source>
        <dbReference type="PROSITE-ProRule" id="PRU10141"/>
    </source>
</evidence>
<dbReference type="Pfam" id="PF07714">
    <property type="entry name" value="PK_Tyr_Ser-Thr"/>
    <property type="match status" value="1"/>
</dbReference>
<feature type="domain" description="Protein kinase" evidence="7">
    <location>
        <begin position="23"/>
        <end position="279"/>
    </location>
</feature>
<feature type="region of interest" description="Disordered" evidence="6">
    <location>
        <begin position="285"/>
        <end position="308"/>
    </location>
</feature>
<dbReference type="Gramene" id="CDF38761">
    <property type="protein sequence ID" value="CDF38761"/>
    <property type="gene ID" value="CHC_T00008638001"/>
</dbReference>
<proteinExistence type="inferred from homology"/>
<evidence type="ECO:0000256" key="1">
    <source>
        <dbReference type="ARBA" id="ARBA00022527"/>
    </source>
</evidence>
<dbReference type="Gene3D" id="3.30.200.20">
    <property type="entry name" value="Phosphorylase Kinase, domain 1"/>
    <property type="match status" value="1"/>
</dbReference>
<accession>R7QMP8</accession>
<keyword evidence="3 4" id="KW-0067">ATP-binding</keyword>
<dbReference type="InterPro" id="IPR017441">
    <property type="entry name" value="Protein_kinase_ATP_BS"/>
</dbReference>
<organism evidence="8 9">
    <name type="scientific">Chondrus crispus</name>
    <name type="common">Carrageen Irish moss</name>
    <name type="synonym">Polymorpha crispa</name>
    <dbReference type="NCBI Taxonomy" id="2769"/>
    <lineage>
        <taxon>Eukaryota</taxon>
        <taxon>Rhodophyta</taxon>
        <taxon>Florideophyceae</taxon>
        <taxon>Rhodymeniophycidae</taxon>
        <taxon>Gigartinales</taxon>
        <taxon>Gigartinaceae</taxon>
        <taxon>Chondrus</taxon>
    </lineage>
</organism>
<evidence type="ECO:0000256" key="3">
    <source>
        <dbReference type="ARBA" id="ARBA00022840"/>
    </source>
</evidence>
<evidence type="ECO:0000256" key="6">
    <source>
        <dbReference type="SAM" id="MobiDB-lite"/>
    </source>
</evidence>
<sequence length="308" mass="35070">MQKFLDLITQFDNSEWLIEEKEITYGKKLGDGASGVTYLADYAGEKVAVKSYSPAILTHDTNSVKNEMDIMSKMKHKNIVQFRGLCLRKDRPAASLVTKFAEKGELGDALYNSRLVRRKGDPLRFKIVLGLAEGLQYLHSYHVIHRDIKPANILLDDNYEPMLTDFGFSRFIDEDSADKMTGETGSYRYMAPEVTCHSHYTEKADTYSFALICNEIFTDERPFEYQIAAVVAVDVVKKNLRPSQKKIKNERLRDIIARCWDANPDLRPEWAEVISELKLAQQEMEQKRGPSIGSLFRKKVHGSSASAS</sequence>
<dbReference type="AlphaFoldDB" id="R7QMP8"/>
<reference evidence="9" key="1">
    <citation type="journal article" date="2013" name="Proc. Natl. Acad. Sci. U.S.A.">
        <title>Genome structure and metabolic features in the red seaweed Chondrus crispus shed light on evolution of the Archaeplastida.</title>
        <authorList>
            <person name="Collen J."/>
            <person name="Porcel B."/>
            <person name="Carre W."/>
            <person name="Ball S.G."/>
            <person name="Chaparro C."/>
            <person name="Tonon T."/>
            <person name="Barbeyron T."/>
            <person name="Michel G."/>
            <person name="Noel B."/>
            <person name="Valentin K."/>
            <person name="Elias M."/>
            <person name="Artiguenave F."/>
            <person name="Arun A."/>
            <person name="Aury J.M."/>
            <person name="Barbosa-Neto J.F."/>
            <person name="Bothwell J.H."/>
            <person name="Bouget F.Y."/>
            <person name="Brillet L."/>
            <person name="Cabello-Hurtado F."/>
            <person name="Capella-Gutierrez S."/>
            <person name="Charrier B."/>
            <person name="Cladiere L."/>
            <person name="Cock J.M."/>
            <person name="Coelho S.M."/>
            <person name="Colleoni C."/>
            <person name="Czjzek M."/>
            <person name="Da Silva C."/>
            <person name="Delage L."/>
            <person name="Denoeud F."/>
            <person name="Deschamps P."/>
            <person name="Dittami S.M."/>
            <person name="Gabaldon T."/>
            <person name="Gachon C.M."/>
            <person name="Groisillier A."/>
            <person name="Herve C."/>
            <person name="Jabbari K."/>
            <person name="Katinka M."/>
            <person name="Kloareg B."/>
            <person name="Kowalczyk N."/>
            <person name="Labadie K."/>
            <person name="Leblanc C."/>
            <person name="Lopez P.J."/>
            <person name="McLachlan D.H."/>
            <person name="Meslet-Cladiere L."/>
            <person name="Moustafa A."/>
            <person name="Nehr Z."/>
            <person name="Nyvall Collen P."/>
            <person name="Panaud O."/>
            <person name="Partensky F."/>
            <person name="Poulain J."/>
            <person name="Rensing S.A."/>
            <person name="Rousvoal S."/>
            <person name="Samson G."/>
            <person name="Symeonidi A."/>
            <person name="Weissenbach J."/>
            <person name="Zambounis A."/>
            <person name="Wincker P."/>
            <person name="Boyen C."/>
        </authorList>
    </citation>
    <scope>NUCLEOTIDE SEQUENCE [LARGE SCALE GENOMIC DNA]</scope>
    <source>
        <strain evidence="9">cv. Stackhouse</strain>
    </source>
</reference>
<comment type="similarity">
    <text evidence="5">Belongs to the protein kinase superfamily.</text>
</comment>
<dbReference type="Gene3D" id="1.10.510.10">
    <property type="entry name" value="Transferase(Phosphotransferase) domain 1"/>
    <property type="match status" value="1"/>
</dbReference>
<dbReference type="GO" id="GO:0005524">
    <property type="term" value="F:ATP binding"/>
    <property type="evidence" value="ECO:0007669"/>
    <property type="project" value="UniProtKB-UniRule"/>
</dbReference>
<protein>
    <submittedName>
        <fullName evidence="8">Serine/threonine protein kinase</fullName>
    </submittedName>
</protein>
<dbReference type="SUPFAM" id="SSF56112">
    <property type="entry name" value="Protein kinase-like (PK-like)"/>
    <property type="match status" value="1"/>
</dbReference>
<dbReference type="InterPro" id="IPR008271">
    <property type="entry name" value="Ser/Thr_kinase_AS"/>
</dbReference>
<keyword evidence="2 4" id="KW-0547">Nucleotide-binding</keyword>
<dbReference type="STRING" id="2769.R7QMP8"/>
<evidence type="ECO:0000256" key="2">
    <source>
        <dbReference type="ARBA" id="ARBA00022741"/>
    </source>
</evidence>
<evidence type="ECO:0000313" key="9">
    <source>
        <dbReference type="Proteomes" id="UP000012073"/>
    </source>
</evidence>
<evidence type="ECO:0000256" key="5">
    <source>
        <dbReference type="RuleBase" id="RU000304"/>
    </source>
</evidence>
<dbReference type="PANTHER" id="PTHR44329">
    <property type="entry name" value="SERINE/THREONINE-PROTEIN KINASE TNNI3K-RELATED"/>
    <property type="match status" value="1"/>
</dbReference>
<dbReference type="EMBL" id="HG001967">
    <property type="protein sequence ID" value="CDF38761.1"/>
    <property type="molecule type" value="Genomic_DNA"/>
</dbReference>
<evidence type="ECO:0000259" key="7">
    <source>
        <dbReference type="PROSITE" id="PS50011"/>
    </source>
</evidence>
<dbReference type="Proteomes" id="UP000012073">
    <property type="component" value="Unassembled WGS sequence"/>
</dbReference>
<dbReference type="InterPro" id="IPR011009">
    <property type="entry name" value="Kinase-like_dom_sf"/>
</dbReference>
<keyword evidence="1 5" id="KW-0723">Serine/threonine-protein kinase</keyword>
<evidence type="ECO:0000313" key="8">
    <source>
        <dbReference type="EMBL" id="CDF38761.1"/>
    </source>
</evidence>